<dbReference type="GeneID" id="94355202"/>
<dbReference type="PROSITE" id="PS50994">
    <property type="entry name" value="INTEGRASE"/>
    <property type="match status" value="1"/>
</dbReference>
<accession>A0A6S7CGR9</accession>
<dbReference type="InterPro" id="IPR012337">
    <property type="entry name" value="RNaseH-like_sf"/>
</dbReference>
<evidence type="ECO:0000259" key="1">
    <source>
        <dbReference type="PROSITE" id="PS50994"/>
    </source>
</evidence>
<gene>
    <name evidence="2" type="ORF">LMG26841_01653</name>
</gene>
<protein>
    <recommendedName>
        <fullName evidence="1">Integrase catalytic domain-containing protein</fullName>
    </recommendedName>
</protein>
<dbReference type="InterPro" id="IPR036397">
    <property type="entry name" value="RNaseH_sf"/>
</dbReference>
<dbReference type="InterPro" id="IPR001584">
    <property type="entry name" value="Integrase_cat-core"/>
</dbReference>
<dbReference type="Proteomes" id="UP000494272">
    <property type="component" value="Unassembled WGS sequence"/>
</dbReference>
<proteinExistence type="predicted"/>
<dbReference type="EMBL" id="CADIKW010000002">
    <property type="protein sequence ID" value="CAB3844923.1"/>
    <property type="molecule type" value="Genomic_DNA"/>
</dbReference>
<organism evidence="2 3">
    <name type="scientific">Achromobacter dolens</name>
    <dbReference type="NCBI Taxonomy" id="1287738"/>
    <lineage>
        <taxon>Bacteria</taxon>
        <taxon>Pseudomonadati</taxon>
        <taxon>Pseudomonadota</taxon>
        <taxon>Betaproteobacteria</taxon>
        <taxon>Burkholderiales</taxon>
        <taxon>Alcaligenaceae</taxon>
        <taxon>Achromobacter</taxon>
    </lineage>
</organism>
<dbReference type="Pfam" id="PF09299">
    <property type="entry name" value="Mu-transpos_C"/>
    <property type="match status" value="1"/>
</dbReference>
<dbReference type="InterPro" id="IPR015378">
    <property type="entry name" value="Transposase-like_Mu_C"/>
</dbReference>
<dbReference type="GO" id="GO:0015074">
    <property type="term" value="P:DNA integration"/>
    <property type="evidence" value="ECO:0007669"/>
    <property type="project" value="InterPro"/>
</dbReference>
<dbReference type="AlphaFoldDB" id="A0A6S7CGR9"/>
<evidence type="ECO:0000313" key="3">
    <source>
        <dbReference type="Proteomes" id="UP000494272"/>
    </source>
</evidence>
<reference evidence="2 3" key="1">
    <citation type="submission" date="2020-04" db="EMBL/GenBank/DDBJ databases">
        <authorList>
            <person name="De Canck E."/>
        </authorList>
    </citation>
    <scope>NUCLEOTIDE SEQUENCE [LARGE SCALE GENOMIC DNA]</scope>
    <source>
        <strain evidence="2 3">LMG 26841</strain>
    </source>
</reference>
<dbReference type="GO" id="GO:0003676">
    <property type="term" value="F:nucleic acid binding"/>
    <property type="evidence" value="ECO:0007669"/>
    <property type="project" value="InterPro"/>
</dbReference>
<sequence length="672" mass="76278">MANFALQVGLTIRKGGRCWTFVRDLGDNTIQFEDIHTRAVTTFQAADLVRDIIDGKYEVLSPAPFAPALTHERASTGSGDALASLIGRLTGRQGREIERRERYVRAVIKSGIKPAARLEISSVVASVVQRFPDENPPSASTVIRWLRCFNNSEGNVLSLLSGNVRRAKAIRLDEITREIAWEVLRQSYFVFRGKGVTAAYTRYLARLTQIEQQRGCRHIEPMSLSSFRRLVQSVPRYEADRVRMGATAANNRWRHAVGGVYATRPLERVEMDHTLLDLYVIDDRRGIPLGRPTLTLVIDSFSKYILSVFISFEGESLGRVCQSLKLALRPKDDLVRAVGAEREWLTPGLPETILVDNGLAFHSQQFRQIAWALRCDLEFAAVRKPWFKPNVERALGTMMNTLPIEGMPEKIRGLAKRTDPKITACVMFSDLCQCLVRWAVDVYPVAIPERSLLRPYDTLSESMQTMPPPQFAGGLEQLDLLTGLSRNLTVAHHGVEMFHISYRSPDLAEMARSQRTPRFKTEIKFDPNDLGSIWVRNPTSRSWLKVPSMIPDYADGLTLSQHRLIRHYAKEKLRGEGAYAEWQRVQQEFEDMVDNAVKRGKRLIRDMRKYALFQGLSSVKPLAEQKMNASPPPQEKKIALQIFTDEEIRVLPEEIPIFKGFMPDEFNLGGVR</sequence>
<dbReference type="RefSeq" id="WP_175167087.1">
    <property type="nucleotide sequence ID" value="NZ_CADIKW010000002.1"/>
</dbReference>
<keyword evidence="3" id="KW-1185">Reference proteome</keyword>
<dbReference type="SUPFAM" id="SSF53098">
    <property type="entry name" value="Ribonuclease H-like"/>
    <property type="match status" value="1"/>
</dbReference>
<evidence type="ECO:0000313" key="2">
    <source>
        <dbReference type="EMBL" id="CAB3844923.1"/>
    </source>
</evidence>
<feature type="domain" description="Integrase catalytic" evidence="1">
    <location>
        <begin position="261"/>
        <end position="402"/>
    </location>
</feature>
<dbReference type="Gene3D" id="3.30.420.10">
    <property type="entry name" value="Ribonuclease H-like superfamily/Ribonuclease H"/>
    <property type="match status" value="1"/>
</dbReference>
<name>A0A6S7CGR9_9BURK</name>